<dbReference type="Pfam" id="PF10768">
    <property type="entry name" value="FliX"/>
    <property type="match status" value="1"/>
</dbReference>
<gene>
    <name evidence="2" type="primary">fliX</name>
    <name evidence="2" type="ORF">A6302_03357</name>
</gene>
<dbReference type="Proteomes" id="UP000094622">
    <property type="component" value="Unassembled WGS sequence"/>
</dbReference>
<keyword evidence="2" id="KW-0969">Cilium</keyword>
<dbReference type="GO" id="GO:0044781">
    <property type="term" value="P:bacterial-type flagellum organization"/>
    <property type="evidence" value="ECO:0007669"/>
    <property type="project" value="InterPro"/>
</dbReference>
<keyword evidence="2" id="KW-0966">Cell projection</keyword>
<dbReference type="EMBL" id="MCRJ01000096">
    <property type="protein sequence ID" value="ODN69337.1"/>
    <property type="molecule type" value="Genomic_DNA"/>
</dbReference>
<dbReference type="InterPro" id="IPR019704">
    <property type="entry name" value="Flagellar_assmbl_FliX_class2"/>
</dbReference>
<feature type="region of interest" description="Disordered" evidence="1">
    <location>
        <begin position="1"/>
        <end position="44"/>
    </location>
</feature>
<comment type="caution">
    <text evidence="2">The sequence shown here is derived from an EMBL/GenBank/DDBJ whole genome shotgun (WGS) entry which is preliminary data.</text>
</comment>
<reference evidence="2 3" key="1">
    <citation type="submission" date="2016-07" db="EMBL/GenBank/DDBJ databases">
        <title>Draft Genome Sequence of Methylobrevis pamukkalensis PK2.</title>
        <authorList>
            <person name="Vasilenko O.V."/>
            <person name="Doronina N.V."/>
            <person name="Shmareva M.N."/>
            <person name="Tarlachkov S.V."/>
            <person name="Mustakhimov I."/>
            <person name="Trotsenko Y.A."/>
        </authorList>
    </citation>
    <scope>NUCLEOTIDE SEQUENCE [LARGE SCALE GENOMIC DNA]</scope>
    <source>
        <strain evidence="2 3">PK2</strain>
    </source>
</reference>
<accession>A0A1E3GZ39</accession>
<dbReference type="AlphaFoldDB" id="A0A1E3GZ39"/>
<organism evidence="2 3">
    <name type="scientific">Methylobrevis pamukkalensis</name>
    <dbReference type="NCBI Taxonomy" id="1439726"/>
    <lineage>
        <taxon>Bacteria</taxon>
        <taxon>Pseudomonadati</taxon>
        <taxon>Pseudomonadota</taxon>
        <taxon>Alphaproteobacteria</taxon>
        <taxon>Hyphomicrobiales</taxon>
        <taxon>Pleomorphomonadaceae</taxon>
        <taxon>Methylobrevis</taxon>
    </lineage>
</organism>
<evidence type="ECO:0000256" key="1">
    <source>
        <dbReference type="SAM" id="MobiDB-lite"/>
    </source>
</evidence>
<keyword evidence="3" id="KW-1185">Reference proteome</keyword>
<protein>
    <submittedName>
        <fullName evidence="2">Flagellar assembly protein FliX</fullName>
    </submittedName>
</protein>
<evidence type="ECO:0000313" key="3">
    <source>
        <dbReference type="Proteomes" id="UP000094622"/>
    </source>
</evidence>
<name>A0A1E3GZ39_9HYPH</name>
<evidence type="ECO:0000313" key="2">
    <source>
        <dbReference type="EMBL" id="ODN69337.1"/>
    </source>
</evidence>
<sequence>MRINGPNRPGSVSSPTGTKSSGSGATFAPTTADAPKPAATSSPAQSIGGLDALLALQAIASELPDRRKAVRRGHALLDVLDEVKIGLLDGGVPADALDRLVTLLAEREADPSEDEGLTALLDDIDLRARVELAKLGRYGD</sequence>
<dbReference type="OrthoDB" id="8005693at2"/>
<keyword evidence="2" id="KW-0282">Flagellum</keyword>
<feature type="compositionally biased region" description="Low complexity" evidence="1">
    <location>
        <begin position="9"/>
        <end position="44"/>
    </location>
</feature>
<proteinExistence type="predicted"/>
<dbReference type="RefSeq" id="WP_069307724.1">
    <property type="nucleotide sequence ID" value="NZ_MCRJ01000096.1"/>
</dbReference>